<evidence type="ECO:0000313" key="1">
    <source>
        <dbReference type="EnsemblMetazoa" id="SMAR014117-PA"/>
    </source>
</evidence>
<organism evidence="1 2">
    <name type="scientific">Strigamia maritima</name>
    <name type="common">European centipede</name>
    <name type="synonym">Geophilus maritimus</name>
    <dbReference type="NCBI Taxonomy" id="126957"/>
    <lineage>
        <taxon>Eukaryota</taxon>
        <taxon>Metazoa</taxon>
        <taxon>Ecdysozoa</taxon>
        <taxon>Arthropoda</taxon>
        <taxon>Myriapoda</taxon>
        <taxon>Chilopoda</taxon>
        <taxon>Pleurostigmophora</taxon>
        <taxon>Geophilomorpha</taxon>
        <taxon>Linotaeniidae</taxon>
        <taxon>Strigamia</taxon>
    </lineage>
</organism>
<dbReference type="EnsemblMetazoa" id="SMAR014117-RA">
    <property type="protein sequence ID" value="SMAR014117-PA"/>
    <property type="gene ID" value="SMAR014117"/>
</dbReference>
<dbReference type="eggNOG" id="KOG0059">
    <property type="taxonomic scope" value="Eukaryota"/>
</dbReference>
<sequence length="117" mass="13729">MYATIQNPNEIALYQELTIRETLAYFGRLHHMKGDSVKSRTEFLLDFLNLPHDRKLVKNLRLAHGNLNEQWWNEIIIILRFIKTLPLRPLILSFCNIYSNSVYCQIAKNSQAGVNRV</sequence>
<dbReference type="STRING" id="126957.T1JJT7"/>
<name>T1JJT7_STRMM</name>
<dbReference type="PANTHER" id="PTHR43038">
    <property type="entry name" value="ATP-BINDING CASSETTE, SUB-FAMILY H, MEMBER 1"/>
    <property type="match status" value="1"/>
</dbReference>
<reference evidence="2" key="1">
    <citation type="submission" date="2011-05" db="EMBL/GenBank/DDBJ databases">
        <authorList>
            <person name="Richards S.R."/>
            <person name="Qu J."/>
            <person name="Jiang H."/>
            <person name="Jhangiani S.N."/>
            <person name="Agravi P."/>
            <person name="Goodspeed R."/>
            <person name="Gross S."/>
            <person name="Mandapat C."/>
            <person name="Jackson L."/>
            <person name="Mathew T."/>
            <person name="Pu L."/>
            <person name="Thornton R."/>
            <person name="Saada N."/>
            <person name="Wilczek-Boney K.B."/>
            <person name="Lee S."/>
            <person name="Kovar C."/>
            <person name="Wu Y."/>
            <person name="Scherer S.E."/>
            <person name="Worley K.C."/>
            <person name="Muzny D.M."/>
            <person name="Gibbs R."/>
        </authorList>
    </citation>
    <scope>NUCLEOTIDE SEQUENCE</scope>
    <source>
        <strain evidence="2">Brora</strain>
    </source>
</reference>
<protein>
    <submittedName>
        <fullName evidence="1">Uncharacterized protein</fullName>
    </submittedName>
</protein>
<dbReference type="HOGENOM" id="CLU_2087866_0_0_1"/>
<accession>T1JJT7</accession>
<proteinExistence type="predicted"/>
<dbReference type="PANTHER" id="PTHR43038:SF3">
    <property type="entry name" value="ABC TRANSPORTER G FAMILY MEMBER 20 ISOFORM X1"/>
    <property type="match status" value="1"/>
</dbReference>
<evidence type="ECO:0000313" key="2">
    <source>
        <dbReference type="Proteomes" id="UP000014500"/>
    </source>
</evidence>
<keyword evidence="2" id="KW-1185">Reference proteome</keyword>
<reference evidence="1" key="2">
    <citation type="submission" date="2015-02" db="UniProtKB">
        <authorList>
            <consortium name="EnsemblMetazoa"/>
        </authorList>
    </citation>
    <scope>IDENTIFICATION</scope>
</reference>
<dbReference type="Proteomes" id="UP000014500">
    <property type="component" value="Unassembled WGS sequence"/>
</dbReference>
<dbReference type="AlphaFoldDB" id="T1JJT7"/>
<dbReference type="EMBL" id="JH431932">
    <property type="status" value="NOT_ANNOTATED_CDS"/>
    <property type="molecule type" value="Genomic_DNA"/>
</dbReference>